<protein>
    <submittedName>
        <fullName evidence="1">Helix-turn-helix domain-containing protein</fullName>
    </submittedName>
</protein>
<sequence>MARKSEVFAPPLEPEEAQRLVMITTSARDRVWPRRSGTVPASSRGRSAGEIAAMFAALSPKWRGGRARKVGPAARDQICRIAACKPAEPGLPFTAWSLTKLVGYLAEHLVGLVVDFDRELRQVEQAVKQVGQGVQ</sequence>
<reference evidence="1" key="1">
    <citation type="submission" date="2023-10" db="EMBL/GenBank/DDBJ databases">
        <title>Whole genome sequencing of actinobacterial strain Amycolatopsis sp. (BCA-696) identifies the underlying plant growth-promoting genes.</title>
        <authorList>
            <person name="Gandham P."/>
            <person name="Vadla N."/>
            <person name="Saji A."/>
            <person name="Srinivas V."/>
            <person name="Ruperao P."/>
            <person name="Selvanayagam S."/>
            <person name="Saxena R.K."/>
            <person name="Rathore A."/>
            <person name="Gopalakrishnan S."/>
            <person name="Thakur V."/>
        </authorList>
    </citation>
    <scope>NUCLEOTIDE SEQUENCE</scope>
    <source>
        <strain evidence="1">BCA-696</strain>
    </source>
</reference>
<accession>A0ACD5BDT8</accession>
<gene>
    <name evidence="1" type="ORF">LCL61_18535</name>
</gene>
<keyword evidence="2" id="KW-1185">Reference proteome</keyword>
<evidence type="ECO:0000313" key="2">
    <source>
        <dbReference type="Proteomes" id="UP001456344"/>
    </source>
</evidence>
<dbReference type="EMBL" id="CP150484">
    <property type="protein sequence ID" value="WYW17550.1"/>
    <property type="molecule type" value="Genomic_DNA"/>
</dbReference>
<dbReference type="Proteomes" id="UP001456344">
    <property type="component" value="Chromosome"/>
</dbReference>
<proteinExistence type="predicted"/>
<organism evidence="1 2">
    <name type="scientific">Amycolatopsis coloradensis</name>
    <dbReference type="NCBI Taxonomy" id="76021"/>
    <lineage>
        <taxon>Bacteria</taxon>
        <taxon>Bacillati</taxon>
        <taxon>Actinomycetota</taxon>
        <taxon>Actinomycetes</taxon>
        <taxon>Pseudonocardiales</taxon>
        <taxon>Pseudonocardiaceae</taxon>
        <taxon>Amycolatopsis</taxon>
    </lineage>
</organism>
<evidence type="ECO:0000313" key="1">
    <source>
        <dbReference type="EMBL" id="WYW17550.1"/>
    </source>
</evidence>
<name>A0ACD5BDT8_9PSEU</name>